<sequence length="92" mass="10473">MNDGISIPLEPIRLVFELERADNPRLYDELIRFKKGTKRVNRLRTLAQEGLLAQHWPIGFAGHMAEAKSETAPRDRGDASITNQVFDEPITE</sequence>
<organism evidence="2 3">
    <name type="scientific">Sulfuriferula plumbiphila</name>
    <dbReference type="NCBI Taxonomy" id="171865"/>
    <lineage>
        <taxon>Bacteria</taxon>
        <taxon>Pseudomonadati</taxon>
        <taxon>Pseudomonadota</taxon>
        <taxon>Betaproteobacteria</taxon>
        <taxon>Nitrosomonadales</taxon>
        <taxon>Sulfuricellaceae</taxon>
        <taxon>Sulfuriferula</taxon>
    </lineage>
</organism>
<comment type="caution">
    <text evidence="2">The sequence shown here is derived from an EMBL/GenBank/DDBJ whole genome shotgun (WGS) entry which is preliminary data.</text>
</comment>
<evidence type="ECO:0000313" key="3">
    <source>
        <dbReference type="Proteomes" id="UP000321337"/>
    </source>
</evidence>
<dbReference type="EMBL" id="BKAD01000012">
    <property type="protein sequence ID" value="GEP30221.1"/>
    <property type="molecule type" value="Genomic_DNA"/>
</dbReference>
<evidence type="ECO:0000256" key="1">
    <source>
        <dbReference type="SAM" id="MobiDB-lite"/>
    </source>
</evidence>
<proteinExistence type="predicted"/>
<dbReference type="Proteomes" id="UP000321337">
    <property type="component" value="Unassembled WGS sequence"/>
</dbReference>
<dbReference type="OrthoDB" id="8812355at2"/>
<reference evidence="2 3" key="1">
    <citation type="submission" date="2019-07" db="EMBL/GenBank/DDBJ databases">
        <title>Whole genome shotgun sequence of Thiobacillus plumbophilus NBRC 107929.</title>
        <authorList>
            <person name="Hosoyama A."/>
            <person name="Uohara A."/>
            <person name="Ohji S."/>
            <person name="Ichikawa N."/>
        </authorList>
    </citation>
    <scope>NUCLEOTIDE SEQUENCE [LARGE SCALE GENOMIC DNA]</scope>
    <source>
        <strain evidence="2 3">NBRC 107929</strain>
    </source>
</reference>
<name>A0A512L7V4_9PROT</name>
<feature type="compositionally biased region" description="Basic and acidic residues" evidence="1">
    <location>
        <begin position="66"/>
        <end position="78"/>
    </location>
</feature>
<gene>
    <name evidence="2" type="ORF">TPL01_13590</name>
</gene>
<feature type="region of interest" description="Disordered" evidence="1">
    <location>
        <begin position="66"/>
        <end position="92"/>
    </location>
</feature>
<protein>
    <submittedName>
        <fullName evidence="2">Uncharacterized protein</fullName>
    </submittedName>
</protein>
<accession>A0A512L7V4</accession>
<dbReference type="RefSeq" id="WP_147072080.1">
    <property type="nucleotide sequence ID" value="NZ_AP021884.1"/>
</dbReference>
<evidence type="ECO:0000313" key="2">
    <source>
        <dbReference type="EMBL" id="GEP30221.1"/>
    </source>
</evidence>
<keyword evidence="3" id="KW-1185">Reference proteome</keyword>
<dbReference type="AlphaFoldDB" id="A0A512L7V4"/>